<feature type="domain" description="HEPN" evidence="3">
    <location>
        <begin position="3292"/>
        <end position="3423"/>
    </location>
</feature>
<evidence type="ECO:0000256" key="1">
    <source>
        <dbReference type="SAM" id="MobiDB-lite"/>
    </source>
</evidence>
<dbReference type="PROSITE" id="PS50910">
    <property type="entry name" value="HEPN"/>
    <property type="match status" value="1"/>
</dbReference>
<keyword evidence="5" id="KW-1185">Reference proteome</keyword>
<feature type="transmembrane region" description="Helical" evidence="2">
    <location>
        <begin position="111"/>
        <end position="128"/>
    </location>
</feature>
<name>A0A1Q9ENM6_SYMMI</name>
<feature type="compositionally biased region" description="Pro residues" evidence="1">
    <location>
        <begin position="3494"/>
        <end position="3505"/>
    </location>
</feature>
<comment type="caution">
    <text evidence="4">The sequence shown here is derived from an EMBL/GenBank/DDBJ whole genome shotgun (WGS) entry which is preliminary data.</text>
</comment>
<keyword evidence="2" id="KW-0472">Membrane</keyword>
<dbReference type="Pfam" id="PF05168">
    <property type="entry name" value="HEPN"/>
    <property type="match status" value="1"/>
</dbReference>
<feature type="region of interest" description="Disordered" evidence="1">
    <location>
        <begin position="3435"/>
        <end position="3527"/>
    </location>
</feature>
<evidence type="ECO:0000259" key="3">
    <source>
        <dbReference type="PROSITE" id="PS50910"/>
    </source>
</evidence>
<accession>A0A1Q9ENM6</accession>
<reference evidence="4 5" key="1">
    <citation type="submission" date="2016-02" db="EMBL/GenBank/DDBJ databases">
        <title>Genome analysis of coral dinoflagellate symbionts highlights evolutionary adaptations to a symbiotic lifestyle.</title>
        <authorList>
            <person name="Aranda M."/>
            <person name="Li Y."/>
            <person name="Liew Y.J."/>
            <person name="Baumgarten S."/>
            <person name="Simakov O."/>
            <person name="Wilson M."/>
            <person name="Piel J."/>
            <person name="Ashoor H."/>
            <person name="Bougouffa S."/>
            <person name="Bajic V.B."/>
            <person name="Ryu T."/>
            <person name="Ravasi T."/>
            <person name="Bayer T."/>
            <person name="Micklem G."/>
            <person name="Kim H."/>
            <person name="Bhak J."/>
            <person name="Lajeunesse T.C."/>
            <person name="Voolstra C.R."/>
        </authorList>
    </citation>
    <scope>NUCLEOTIDE SEQUENCE [LARGE SCALE GENOMIC DNA]</scope>
    <source>
        <strain evidence="4 5">CCMP2467</strain>
    </source>
</reference>
<dbReference type="InterPro" id="IPR007842">
    <property type="entry name" value="HEPN_dom"/>
</dbReference>
<feature type="region of interest" description="Disordered" evidence="1">
    <location>
        <begin position="3258"/>
        <end position="3281"/>
    </location>
</feature>
<keyword evidence="2" id="KW-1133">Transmembrane helix</keyword>
<feature type="region of interest" description="Disordered" evidence="1">
    <location>
        <begin position="3198"/>
        <end position="3243"/>
    </location>
</feature>
<evidence type="ECO:0000313" key="5">
    <source>
        <dbReference type="Proteomes" id="UP000186817"/>
    </source>
</evidence>
<dbReference type="OrthoDB" id="416018at2759"/>
<dbReference type="Gene3D" id="1.20.120.330">
    <property type="entry name" value="Nucleotidyltransferases domain 2"/>
    <property type="match status" value="1"/>
</dbReference>
<dbReference type="SUPFAM" id="SSF55874">
    <property type="entry name" value="ATPase domain of HSP90 chaperone/DNA topoisomerase II/histidine kinase"/>
    <property type="match status" value="2"/>
</dbReference>
<feature type="compositionally biased region" description="Pro residues" evidence="1">
    <location>
        <begin position="3269"/>
        <end position="3279"/>
    </location>
</feature>
<dbReference type="SUPFAM" id="SSF81593">
    <property type="entry name" value="Nucleotidyltransferase substrate binding subunit/domain"/>
    <property type="match status" value="1"/>
</dbReference>
<dbReference type="EMBL" id="LSRX01000105">
    <property type="protein sequence ID" value="OLQ09023.1"/>
    <property type="molecule type" value="Genomic_DNA"/>
</dbReference>
<evidence type="ECO:0000256" key="2">
    <source>
        <dbReference type="SAM" id="Phobius"/>
    </source>
</evidence>
<feature type="region of interest" description="Disordered" evidence="1">
    <location>
        <begin position="208"/>
        <end position="290"/>
    </location>
</feature>
<feature type="transmembrane region" description="Helical" evidence="2">
    <location>
        <begin position="64"/>
        <end position="90"/>
    </location>
</feature>
<dbReference type="InterPro" id="IPR036890">
    <property type="entry name" value="HATPase_C_sf"/>
</dbReference>
<feature type="transmembrane region" description="Helical" evidence="2">
    <location>
        <begin position="20"/>
        <end position="44"/>
    </location>
</feature>
<keyword evidence="2" id="KW-0812">Transmembrane</keyword>
<organism evidence="4 5">
    <name type="scientific">Symbiodinium microadriaticum</name>
    <name type="common">Dinoflagellate</name>
    <name type="synonym">Zooxanthella microadriatica</name>
    <dbReference type="NCBI Taxonomy" id="2951"/>
    <lineage>
        <taxon>Eukaryota</taxon>
        <taxon>Sar</taxon>
        <taxon>Alveolata</taxon>
        <taxon>Dinophyceae</taxon>
        <taxon>Suessiales</taxon>
        <taxon>Symbiodiniaceae</taxon>
        <taxon>Symbiodinium</taxon>
    </lineage>
</organism>
<dbReference type="PANTHER" id="PTHR46919">
    <property type="entry name" value="ZINC FINGER, C3HC4 TYPE (RING FINGER) FAMILY PROTEIN"/>
    <property type="match status" value="1"/>
</dbReference>
<dbReference type="SMART" id="SM00748">
    <property type="entry name" value="HEPN"/>
    <property type="match status" value="1"/>
</dbReference>
<feature type="compositionally biased region" description="Basic and acidic residues" evidence="1">
    <location>
        <begin position="3208"/>
        <end position="3229"/>
    </location>
</feature>
<dbReference type="InterPro" id="IPR058210">
    <property type="entry name" value="SACS/Nov_dom"/>
</dbReference>
<feature type="compositionally biased region" description="Low complexity" evidence="1">
    <location>
        <begin position="246"/>
        <end position="270"/>
    </location>
</feature>
<dbReference type="Gene3D" id="1.10.287.110">
    <property type="entry name" value="DnaJ domain"/>
    <property type="match status" value="1"/>
</dbReference>
<dbReference type="Proteomes" id="UP000186817">
    <property type="component" value="Unassembled WGS sequence"/>
</dbReference>
<evidence type="ECO:0000313" key="4">
    <source>
        <dbReference type="EMBL" id="OLQ09023.1"/>
    </source>
</evidence>
<gene>
    <name evidence="4" type="primary">Sacs</name>
    <name evidence="4" type="ORF">AK812_SmicGene7429</name>
</gene>
<dbReference type="InterPro" id="IPR036869">
    <property type="entry name" value="J_dom_sf"/>
</dbReference>
<dbReference type="Pfam" id="PF25794">
    <property type="entry name" value="SACS"/>
    <property type="match status" value="2"/>
</dbReference>
<dbReference type="PANTHER" id="PTHR46919:SF2">
    <property type="entry name" value="SACSIN"/>
    <property type="match status" value="1"/>
</dbReference>
<protein>
    <submittedName>
        <fullName evidence="4">Sacsin</fullName>
    </submittedName>
</protein>
<proteinExistence type="predicted"/>
<sequence length="3527" mass="395013">MKNAAAFQVLRRQHREVPRVLCCLVVLVAVLVGNRCFIQVTLAPKCSMQHAAAFQVVRRQRREVPRALCCLVVLVAVLVGNRCFIQVTLAPKCGMKNAAAFQVLRRRRREASQALCCLGILVAVLVGNRCCIQVTLAPKCSMQHAAAFQVVRRRRREASQVLRRRRHEVVRRRRREASQVLRRRRHEVPRALCCLGILVAVLVGNSGAPSTPRGVTGAAPSTPRGGAPSTPRGVTGAMPSTPRAVPSTPRGRTATSSSSRGGNAALAALPAPAPQPVTRAPAVPGLTSPETQPPVLCGCKTCSKPVQRWFIHPKFGCFVARCEGIFPHGGKTRASYHFWYSLNGKDWGATSSLPVEMQKLTKKEPVKQKPQEARKFGRVRTRTRTIKVLDVALAEISEDVKITKRERLELATNLMKDFWEAAGSAIEKYLSEHGRKPKKWKKYISRTRTEMKSRLQEQVKKKGFLYPKGLLKNECSAARPEFLSTDFLNRRDNTGMDAPVAFRGCLSKRRIEARVTASFWSFELRGVQVAREAGAQTGRVQLLARHELLTITITGRASDSIDIEHSNMSFIHHAALAHTDQDTPCSAVEHSAAGGGQFIYEALQNAEDTDKATRFCAVLDLTHHADVEMRGEGGEWRKRLQGPAIVFYDNGGFKDQDWDSLQNIYDSVKRSSPSQVGKYGMGSRSFFHIGDIMQIVSGSKYAILDPDERVSAPKQFGDQVDFVSDSFGDEGRCFRDAYPDECAPFLGLFGCTMKVPLRLAEWADESSFMPEAFDESIDIEIFRREMDTGLRLTASQSTRVVPGTGLKNQSLSEIKQFLKRFSSHEELADELLRNFASAPSACELVEVTGTDEKRWLRFGRFFRPDSERLQEVPFACLAAPLGGSCEGRVFVHLPLPEKTGLPVHLHAGLVLSDNRRSFWRLEGDLEGQHTAWAEWNEHVLQQVPREEVMKFTEEELYQLWPGAANKHNVEVFYEHFVLKIKERKVLFADGRLVSPTEAILLSTPTEALQGCRKMLERSCWDAGHNLVEMPEHVEDLLKEYDAIDCRDCLWAFEEMNFNSEMMSKLSDLLQRAKWIPTSCGKLVSIPDAFDPFATLPDLAAVKRIWDALRYCGLKRQLTWKDAAVEAQLAAESRDHSRAKLLFAYLEDSHQKMEKEEQQESLKVLETAAWVPASAPQQPEDRLLGRDPDMQLSALSELFPQADLGVVWAVKDEPSILIEQLKACARACPEMEIAREGPEQYPRPRRVPESLWHALRELFKAMVLHKNSIQEELQEVGFREACIPCLAADSESSASLYTLPCVALKAKSSAEVLAPAVGLLHPDEDMKQLAKVWNVAPKPANSVLANFSPHLGLEKAAAFCMELASWLSLSRREVFENLRVPTSSGRLLSPSEVYIDDAQWTSSRDLETVSSAISPKHARLLGCTSIRDKLAEECEDATDEDGFGQEADLVDQVKLLLDDYSSQSDVVAEFFQNADDHGAASLTFILCDQQHPDEKIVDGRSKGLQGPALYICSDKELSNEDIRHMQRVGRSSKRWDFRSTGRFGIGLNVMYKYSDCPQLLANGYLHFFDLSRCFVARDGQRRGKRFQVERLKDRFADTLAPFKGQFEKYAVVFRLPLRVERSELAEKCSYGDAERDLRSVAEGADSMLFFAQSIKSLSFLAKGCTIARHSVTFPEESDEELLENFLTTLPDSKEEATGEGEDRQLTVVKRLRSDTGTPATSRQRDWVVAYTLKLSSQRLRMLSRDIYEEVHGSALLPMGAAAAPLLTSEESSGRLCCGLPTPLAKVPVADSIRLLLLKCRDHVETSDHVPEFFKLLPLQEGVFQLIAEAAMRAVLADPIFPVLSQQGRSDRAAVRVWVRGPSILLQTKRLSESIQFRLASDGLEIVSLPEAVRELYAKVADEIQELNADSLCRFLQEAWATKHPDSQPVQVSQAGFAALSNHGDACALLSFVVKDAWENDLEQGYYKTTFTCAQLRDVPLMVTGDDEICTFDDGAPKWLGPQTRARSSSLKRIERLHALLYHIIRFSAGRDLLPNNPGLFVHSDIMEVFRTANLTQPGVSRRVSMKPVGVQPFTLNDLLKHREQIESQVLQLGPSYRDELWSFLRRVRRFSSDWFQRLGDWRILPVESPNDSLELVPLSSARQSVRAGEYEHLQEVLEKCSIHTLQTGFRDDLVSDYLVSEDSDLIRLLVAMHAEHGIIEHLSKQQRHSLLVHFSRLSLMTGGATHDAVDIKKALQSAAELPLFLKAQGADDGSFAGLAGERAKYCCLHPDDPHAAQLEKLMPSTVTLLSWPTREAKPIYEFYEIRVCNGEEFMIEFVLPCIPEACKSPETAKPYLELLYAYVVEEESHRVTKAARDLAFVPDDESNLRRSTELLDPMLTVAGLFGHVLAASLPAKWLRNERSVSLLKKLGLMSAPSLKALVCCARHLDSLKLKPMTPEIRKLSFHLVEAVAHWLFSSQRWLNLPDVLLVSQFHIVVTRDLRSSLQQEAERCLRVSDLDFFAASEGGEGDGILKLRPFGGTAFGASRQVLWSVCPISAHKDPELGVPEADHGQSKSQLDLALEQPTVSEALQDKLGAHVSTSKVEPARVLVHMQNLCRHPHPKSDKLQFPKSSAFNEHLVECWELLKDPGSAATSSDSFADLRCVKLQEGDAADRPKNDMVTLASPRRCFLFSSGSYRASDFHGYLFQAERTKEDLWSSLGVRADPGIQDFAMVTREVAANMEGRAAMEQELQVLETCLSGVHDCVSNPENCKELPLSEDFFWLDRDKRLVEASKLHWMDVPSWKSRVQESGLHFCQAKKTGDQDPLFEALARAFGLRKLSTTVAERPAKALPASSEAPEEKPAGIKDAIRALVTSPSFAAALQAIAESIQEEPPEEVKTLLQERCSQLTFAAVPKHFETALYLDDAELTGSRQKVCVCWNTASDTIFVSDDAFIEKEKTVKELAAIFQRFMLELASRLKDSKARSPLESIMECAFDSGPDGIAAVLAEHGIEATLTDSKVISCGDELPDKVSQRLVQSLSQTFKVDEYVAIRGEDDRYVLGQIMEWEESVAPDEVYRPSLMRQYLVRLDKPRRVYYVDIYKIQGGTTGAGHEPTSCKEIQVGTGVSNGEDEFVPAGADSEQELERVKQQLREMSEMSEQDYKKSVRRLYREWHPDTVGNTDFNNMMFRMIKRHVKWFQNGRHGNQDWLDGYNVGQEPAEATASAFKQRKSEASKPGEDDDEAERRDTKSAHRPRSQPSQQVSWFEEFDREVRRNLHTEATSRKVAAPPTFVPSRPPVWQPPRIDEDEALTWLRQAEYDFKALEELLWSTERVHAHVVWHAHQVVEKALKSAMLRTCGLAEEEFTGHGCHDLAMLYGRLAKASPESTAQRRAQEDLPSDREDMRWLTEAYLSTRYPNMHKAGQVPALAYDKHDATRAARTAEQFIEWAQLLEDLPIPGSGQGMRKRPSSVTELSAEPAPAPPRGPRAQASKPEHETRSPARLPAQRQKASKPLPDSAPVPLPPESLPPLATTQPRGLPAEGDVQQLPE</sequence>